<proteinExistence type="inferred from homology"/>
<keyword evidence="2 4" id="KW-0732">Signal</keyword>
<dbReference type="Gene3D" id="3.90.1210.10">
    <property type="entry name" value="Antifreeze-like/N-acetylneuraminic acid synthase C-terminal domain"/>
    <property type="match status" value="1"/>
</dbReference>
<feature type="domain" description="SAF" evidence="5">
    <location>
        <begin position="18"/>
        <end position="76"/>
    </location>
</feature>
<dbReference type="OrthoDB" id="7619725at2"/>
<sequence length="138" mass="14642">MRRVCALLLCLAACPAWAEIVVPARTIRAREIIAPDDLVMKSAEVPGALTDPARLVGQEARVALYAGRPIRPGDVVPPAVVDRNQPVTLVFDHGALIISTEGRALGRGAVGEVIRVMNLSSRTTVSGRVRSDGAIEVQ</sequence>
<dbReference type="GO" id="GO:0044780">
    <property type="term" value="P:bacterial-type flagellum assembly"/>
    <property type="evidence" value="ECO:0007669"/>
    <property type="project" value="InterPro"/>
</dbReference>
<reference evidence="6 7" key="1">
    <citation type="submission" date="2016-10" db="EMBL/GenBank/DDBJ databases">
        <authorList>
            <person name="de Groot N.N."/>
        </authorList>
    </citation>
    <scope>NUCLEOTIDE SEQUENCE [LARGE SCALE GENOMIC DNA]</scope>
    <source>
        <strain evidence="6 7">DSM 29340</strain>
    </source>
</reference>
<dbReference type="EMBL" id="FNYD01000011">
    <property type="protein sequence ID" value="SEK01407.1"/>
    <property type="molecule type" value="Genomic_DNA"/>
</dbReference>
<dbReference type="SMART" id="SM00858">
    <property type="entry name" value="SAF"/>
    <property type="match status" value="1"/>
</dbReference>
<dbReference type="NCBIfam" id="TIGR03170">
    <property type="entry name" value="flgA_cterm"/>
    <property type="match status" value="1"/>
</dbReference>
<keyword evidence="7" id="KW-1185">Reference proteome</keyword>
<dbReference type="Pfam" id="PF13144">
    <property type="entry name" value="ChapFlgA"/>
    <property type="match status" value="1"/>
</dbReference>
<evidence type="ECO:0000259" key="5">
    <source>
        <dbReference type="SMART" id="SM00858"/>
    </source>
</evidence>
<evidence type="ECO:0000313" key="6">
    <source>
        <dbReference type="EMBL" id="SEK01407.1"/>
    </source>
</evidence>
<dbReference type="GO" id="GO:0042597">
    <property type="term" value="C:periplasmic space"/>
    <property type="evidence" value="ECO:0007669"/>
    <property type="project" value="UniProtKB-SubCell"/>
</dbReference>
<organism evidence="6 7">
    <name type="scientific">Cribrihabitans marinus</name>
    <dbReference type="NCBI Taxonomy" id="1227549"/>
    <lineage>
        <taxon>Bacteria</taxon>
        <taxon>Pseudomonadati</taxon>
        <taxon>Pseudomonadota</taxon>
        <taxon>Alphaproteobacteria</taxon>
        <taxon>Rhodobacterales</taxon>
        <taxon>Paracoccaceae</taxon>
        <taxon>Cribrihabitans</taxon>
    </lineage>
</organism>
<comment type="subcellular location">
    <subcellularLocation>
        <location evidence="1 4">Periplasm</location>
    </subcellularLocation>
</comment>
<keyword evidence="3 4" id="KW-0574">Periplasm</keyword>
<keyword evidence="6" id="KW-0969">Cilium</keyword>
<dbReference type="InterPro" id="IPR036732">
    <property type="entry name" value="AFP_Neu5c_C_sf"/>
</dbReference>
<evidence type="ECO:0000256" key="4">
    <source>
        <dbReference type="RuleBase" id="RU362063"/>
    </source>
</evidence>
<dbReference type="SUPFAM" id="SSF51269">
    <property type="entry name" value="AFP III-like domain"/>
    <property type="match status" value="1"/>
</dbReference>
<dbReference type="InterPro" id="IPR017585">
    <property type="entry name" value="SAF_FlgA"/>
</dbReference>
<comment type="function">
    <text evidence="4">Involved in the assembly process of the P-ring formation. It may associate with FlgF on the rod constituting a structure essential for the P-ring assembly or may act as a modulator protein for the P-ring assembly.</text>
</comment>
<dbReference type="InterPro" id="IPR039246">
    <property type="entry name" value="Flagellar_FlgA"/>
</dbReference>
<dbReference type="CDD" id="cd11614">
    <property type="entry name" value="SAF_CpaB_FlgA_like"/>
    <property type="match status" value="1"/>
</dbReference>
<dbReference type="Proteomes" id="UP000199379">
    <property type="component" value="Unassembled WGS sequence"/>
</dbReference>
<comment type="similarity">
    <text evidence="4">Belongs to the FlgA family.</text>
</comment>
<evidence type="ECO:0000313" key="7">
    <source>
        <dbReference type="Proteomes" id="UP000199379"/>
    </source>
</evidence>
<evidence type="ECO:0000256" key="3">
    <source>
        <dbReference type="ARBA" id="ARBA00022764"/>
    </source>
</evidence>
<dbReference type="Gene3D" id="2.30.30.760">
    <property type="match status" value="1"/>
</dbReference>
<evidence type="ECO:0000256" key="2">
    <source>
        <dbReference type="ARBA" id="ARBA00022729"/>
    </source>
</evidence>
<feature type="chain" id="PRO_5011329896" description="Flagella basal body P-ring formation protein FlgA" evidence="4">
    <location>
        <begin position="19"/>
        <end position="138"/>
    </location>
</feature>
<dbReference type="STRING" id="1227549.SAMN05444007_111155"/>
<accession>A0A1H7DKH2</accession>
<name>A0A1H7DKH2_9RHOB</name>
<keyword evidence="6" id="KW-0282">Flagellum</keyword>
<dbReference type="PANTHER" id="PTHR36307">
    <property type="entry name" value="FLAGELLA BASAL BODY P-RING FORMATION PROTEIN FLGA"/>
    <property type="match status" value="1"/>
</dbReference>
<dbReference type="RefSeq" id="WP_092370179.1">
    <property type="nucleotide sequence ID" value="NZ_BMGV01000011.1"/>
</dbReference>
<feature type="signal peptide" evidence="4">
    <location>
        <begin position="1"/>
        <end position="18"/>
    </location>
</feature>
<keyword evidence="4" id="KW-1005">Bacterial flagellum biogenesis</keyword>
<evidence type="ECO:0000256" key="1">
    <source>
        <dbReference type="ARBA" id="ARBA00004418"/>
    </source>
</evidence>
<dbReference type="AlphaFoldDB" id="A0A1H7DKH2"/>
<dbReference type="InterPro" id="IPR013974">
    <property type="entry name" value="SAF"/>
</dbReference>
<dbReference type="PANTHER" id="PTHR36307:SF1">
    <property type="entry name" value="FLAGELLA BASAL BODY P-RING FORMATION PROTEIN FLGA"/>
    <property type="match status" value="1"/>
</dbReference>
<gene>
    <name evidence="6" type="ORF">SAMN05444007_111155</name>
</gene>
<keyword evidence="6" id="KW-0966">Cell projection</keyword>
<protein>
    <recommendedName>
        <fullName evidence="4">Flagella basal body P-ring formation protein FlgA</fullName>
    </recommendedName>
</protein>